<dbReference type="RefSeq" id="XP_044549993.1">
    <property type="nucleotide sequence ID" value="XM_044692645.1"/>
</dbReference>
<dbReference type="GeneID" id="68095604"/>
<keyword evidence="3" id="KW-0812">Transmembrane</keyword>
<name>A0AA88GNI2_NAELO</name>
<keyword evidence="1" id="KW-0175">Coiled coil</keyword>
<protein>
    <submittedName>
        <fullName evidence="4">Uncharacterized protein</fullName>
    </submittedName>
</protein>
<dbReference type="AlphaFoldDB" id="A0AA88GNI2"/>
<keyword evidence="3" id="KW-1133">Transmembrane helix</keyword>
<keyword evidence="3" id="KW-0472">Membrane</keyword>
<organism evidence="4 5">
    <name type="scientific">Naegleria lovaniensis</name>
    <name type="common">Amoeba</name>
    <dbReference type="NCBI Taxonomy" id="51637"/>
    <lineage>
        <taxon>Eukaryota</taxon>
        <taxon>Discoba</taxon>
        <taxon>Heterolobosea</taxon>
        <taxon>Tetramitia</taxon>
        <taxon>Eutetramitia</taxon>
        <taxon>Vahlkampfiidae</taxon>
        <taxon>Naegleria</taxon>
    </lineage>
</organism>
<evidence type="ECO:0000256" key="3">
    <source>
        <dbReference type="SAM" id="Phobius"/>
    </source>
</evidence>
<evidence type="ECO:0000256" key="2">
    <source>
        <dbReference type="SAM" id="MobiDB-lite"/>
    </source>
</evidence>
<feature type="coiled-coil region" evidence="1">
    <location>
        <begin position="86"/>
        <end position="117"/>
    </location>
</feature>
<keyword evidence="5" id="KW-1185">Reference proteome</keyword>
<proteinExistence type="predicted"/>
<feature type="transmembrane region" description="Helical" evidence="3">
    <location>
        <begin position="21"/>
        <end position="43"/>
    </location>
</feature>
<evidence type="ECO:0000313" key="4">
    <source>
        <dbReference type="EMBL" id="KAG2386000.1"/>
    </source>
</evidence>
<comment type="caution">
    <text evidence="4">The sequence shown here is derived from an EMBL/GenBank/DDBJ whole genome shotgun (WGS) entry which is preliminary data.</text>
</comment>
<reference evidence="4 5" key="1">
    <citation type="journal article" date="2018" name="BMC Genomics">
        <title>The genome of Naegleria lovaniensis, the basis for a comparative approach to unravel pathogenicity factors of the human pathogenic amoeba N. fowleri.</title>
        <authorList>
            <person name="Liechti N."/>
            <person name="Schurch N."/>
            <person name="Bruggmann R."/>
            <person name="Wittwer M."/>
        </authorList>
    </citation>
    <scope>NUCLEOTIDE SEQUENCE [LARGE SCALE GENOMIC DNA]</scope>
    <source>
        <strain evidence="4 5">ATCC 30569</strain>
    </source>
</reference>
<evidence type="ECO:0000313" key="5">
    <source>
        <dbReference type="Proteomes" id="UP000816034"/>
    </source>
</evidence>
<evidence type="ECO:0000256" key="1">
    <source>
        <dbReference type="SAM" id="Coils"/>
    </source>
</evidence>
<accession>A0AA88GNI2</accession>
<feature type="transmembrane region" description="Helical" evidence="3">
    <location>
        <begin position="246"/>
        <end position="270"/>
    </location>
</feature>
<sequence length="344" mass="38863">MLQRYIHKAATPASLRRSKFASSYIFASILLLFLLNLLCFSKLQTTTTRPSHQNEVLFVYAAEESQSSLLNPISNWMIDSSNRAALSAENSIIDKLLKEMKRLMREFKEDIASVMKDEIVQAILQVMHDRREIEQMTGTIVSSLTLEACSNNLTKLINTLPFGELLYNGMHESKYPRKIVKKVVTDLTDQEVVDQMKNAFQANFDIQGIVSDFINATLTQLSQDSERDQITQLAKAYLLETFLNGWVMALMISLVLSIMIIPSLLMFIILQNIVPFRKILCCKKNKSSIESSSIQSEDDSSIVENYPARGTSRKRAVIEVGSGDSSSPTQHEEKQHLLTVNTVQ</sequence>
<dbReference type="Proteomes" id="UP000816034">
    <property type="component" value="Unassembled WGS sequence"/>
</dbReference>
<gene>
    <name evidence="4" type="ORF">C9374_003149</name>
</gene>
<dbReference type="EMBL" id="PYSW02000017">
    <property type="protein sequence ID" value="KAG2386000.1"/>
    <property type="molecule type" value="Genomic_DNA"/>
</dbReference>
<feature type="region of interest" description="Disordered" evidence="2">
    <location>
        <begin position="319"/>
        <end position="344"/>
    </location>
</feature>